<keyword evidence="2" id="KW-0732">Signal</keyword>
<gene>
    <name evidence="4" type="ORF">JZO85_01560</name>
</gene>
<dbReference type="RefSeq" id="WP_207106743.1">
    <property type="nucleotide sequence ID" value="NZ_JAFLVR010000002.1"/>
</dbReference>
<evidence type="ECO:0000313" key="4">
    <source>
        <dbReference type="EMBL" id="MBO0450935.1"/>
    </source>
</evidence>
<evidence type="ECO:0000256" key="1">
    <source>
        <dbReference type="SAM" id="Phobius"/>
    </source>
</evidence>
<proteinExistence type="predicted"/>
<keyword evidence="1" id="KW-0472">Membrane</keyword>
<comment type="caution">
    <text evidence="4">The sequence shown here is derived from an EMBL/GenBank/DDBJ whole genome shotgun (WGS) entry which is preliminary data.</text>
</comment>
<organism evidence="4 5">
    <name type="scientific">Candidatus Enterococcus murrayae</name>
    <dbReference type="NCBI Taxonomy" id="2815321"/>
    <lineage>
        <taxon>Bacteria</taxon>
        <taxon>Bacillati</taxon>
        <taxon>Bacillota</taxon>
        <taxon>Bacilli</taxon>
        <taxon>Lactobacillales</taxon>
        <taxon>Enterococcaceae</taxon>
        <taxon>Enterococcus</taxon>
    </lineage>
</organism>
<reference evidence="4 5" key="1">
    <citation type="submission" date="2021-03" db="EMBL/GenBank/DDBJ databases">
        <title>Enterococcal diversity collection.</title>
        <authorList>
            <person name="Gilmore M.S."/>
            <person name="Schwartzman J."/>
            <person name="Van Tyne D."/>
            <person name="Martin M."/>
            <person name="Earl A.M."/>
            <person name="Manson A.L."/>
            <person name="Straub T."/>
            <person name="Salamzade R."/>
            <person name="Saavedra J."/>
            <person name="Lebreton F."/>
            <person name="Prichula J."/>
            <person name="Schaufler K."/>
            <person name="Gaca A."/>
            <person name="Sgardioli B."/>
            <person name="Wagenaar J."/>
            <person name="Strong T."/>
        </authorList>
    </citation>
    <scope>NUCLEOTIDE SEQUENCE [LARGE SCALE GENOMIC DNA]</scope>
    <source>
        <strain evidence="4 5">MJM16</strain>
    </source>
</reference>
<dbReference type="SUPFAM" id="SSF117074">
    <property type="entry name" value="Hypothetical protein PA1324"/>
    <property type="match status" value="1"/>
</dbReference>
<feature type="domain" description="Gram-positive pilin subunit D1 N-terminal" evidence="3">
    <location>
        <begin position="32"/>
        <end position="161"/>
    </location>
</feature>
<name>A0ABS3HBV5_9ENTE</name>
<dbReference type="Gene3D" id="2.60.40.10">
    <property type="entry name" value="Immunoglobulins"/>
    <property type="match status" value="1"/>
</dbReference>
<feature type="transmembrane region" description="Helical" evidence="1">
    <location>
        <begin position="193"/>
        <end position="214"/>
    </location>
</feature>
<evidence type="ECO:0000256" key="2">
    <source>
        <dbReference type="SAM" id="SignalP"/>
    </source>
</evidence>
<dbReference type="Pfam" id="PF16555">
    <property type="entry name" value="GramPos_pilinD1"/>
    <property type="match status" value="1"/>
</dbReference>
<dbReference type="EMBL" id="JAFLVR010000002">
    <property type="protein sequence ID" value="MBO0450935.1"/>
    <property type="molecule type" value="Genomic_DNA"/>
</dbReference>
<keyword evidence="1" id="KW-0812">Transmembrane</keyword>
<keyword evidence="5" id="KW-1185">Reference proteome</keyword>
<dbReference type="InterPro" id="IPR013783">
    <property type="entry name" value="Ig-like_fold"/>
</dbReference>
<dbReference type="Proteomes" id="UP000664495">
    <property type="component" value="Unassembled WGS sequence"/>
</dbReference>
<keyword evidence="1" id="KW-1133">Transmembrane helix</keyword>
<evidence type="ECO:0000259" key="3">
    <source>
        <dbReference type="Pfam" id="PF16555"/>
    </source>
</evidence>
<feature type="chain" id="PRO_5047486923" evidence="2">
    <location>
        <begin position="28"/>
        <end position="224"/>
    </location>
</feature>
<evidence type="ECO:0000313" key="5">
    <source>
        <dbReference type="Proteomes" id="UP000664495"/>
    </source>
</evidence>
<dbReference type="InterPro" id="IPR032364">
    <property type="entry name" value="GramPos_pilinD1_N"/>
</dbReference>
<accession>A0ABS3HBV5</accession>
<sequence>MKQMLSGVLSLLFLMIVILAQAPQAFAEDQRSSITIVKYKLTEADLAENPLPIDGTKIEKAVNKEGKTFEPLSGVSYEITRVSPVNGTTQFEPVQGTDAFSKTITTDNNGQARLSDLVQGTYRVIEKAQDQIKEPMEPVILELPLPQRSGQSLNDVYLYPKSSIAGATVIDPKEITTEKGTSPERIPQTSGTIGSYSSFYVIIIFLTLMGFIGIRMLRSKKHYY</sequence>
<feature type="signal peptide" evidence="2">
    <location>
        <begin position="1"/>
        <end position="27"/>
    </location>
</feature>
<protein>
    <submittedName>
        <fullName evidence="4">Cell wall protein</fullName>
    </submittedName>
</protein>